<comment type="caution">
    <text evidence="11">The sequence shown here is derived from an EMBL/GenBank/DDBJ whole genome shotgun (WGS) entry which is preliminary data.</text>
</comment>
<dbReference type="CDD" id="cd11386">
    <property type="entry name" value="MCP_signal"/>
    <property type="match status" value="1"/>
</dbReference>
<comment type="subcellular location">
    <subcellularLocation>
        <location evidence="1">Cell membrane</location>
    </subcellularLocation>
</comment>
<keyword evidence="8" id="KW-0812">Transmembrane</keyword>
<evidence type="ECO:0000256" key="3">
    <source>
        <dbReference type="ARBA" id="ARBA00023136"/>
    </source>
</evidence>
<feature type="domain" description="Methyl-accepting transducer" evidence="9">
    <location>
        <begin position="311"/>
        <end position="561"/>
    </location>
</feature>
<dbReference type="PROSITE" id="PS50885">
    <property type="entry name" value="HAMP"/>
    <property type="match status" value="1"/>
</dbReference>
<keyword evidence="8" id="KW-1133">Transmembrane helix</keyword>
<evidence type="ECO:0000313" key="11">
    <source>
        <dbReference type="EMBL" id="MBE4909504.1"/>
    </source>
</evidence>
<name>A0ABR9QM37_9BACI</name>
<keyword evidence="3 8" id="KW-0472">Membrane</keyword>
<evidence type="ECO:0000256" key="1">
    <source>
        <dbReference type="ARBA" id="ARBA00004236"/>
    </source>
</evidence>
<evidence type="ECO:0000256" key="4">
    <source>
        <dbReference type="ARBA" id="ARBA00023224"/>
    </source>
</evidence>
<reference evidence="11 12" key="1">
    <citation type="submission" date="2020-10" db="EMBL/GenBank/DDBJ databases">
        <title>Bacillus sp. HD4P25, an endophyte from a halophyte.</title>
        <authorList>
            <person name="Sun J.-Q."/>
        </authorList>
    </citation>
    <scope>NUCLEOTIDE SEQUENCE [LARGE SCALE GENOMIC DNA]</scope>
    <source>
        <strain evidence="11 12">YIM 93174</strain>
    </source>
</reference>
<dbReference type="EMBL" id="JADCLJ010000022">
    <property type="protein sequence ID" value="MBE4909504.1"/>
    <property type="molecule type" value="Genomic_DNA"/>
</dbReference>
<dbReference type="Pfam" id="PF00015">
    <property type="entry name" value="MCPsignal"/>
    <property type="match status" value="1"/>
</dbReference>
<keyword evidence="4 6" id="KW-0807">Transducer</keyword>
<evidence type="ECO:0000313" key="12">
    <source>
        <dbReference type="Proteomes" id="UP001516662"/>
    </source>
</evidence>
<dbReference type="Proteomes" id="UP001516662">
    <property type="component" value="Unassembled WGS sequence"/>
</dbReference>
<evidence type="ECO:0000256" key="5">
    <source>
        <dbReference type="ARBA" id="ARBA00029447"/>
    </source>
</evidence>
<dbReference type="PANTHER" id="PTHR32089:SF114">
    <property type="entry name" value="METHYL-ACCEPTING CHEMOTAXIS PROTEIN MCPB"/>
    <property type="match status" value="1"/>
</dbReference>
<feature type="transmembrane region" description="Helical" evidence="8">
    <location>
        <begin position="216"/>
        <end position="237"/>
    </location>
</feature>
<dbReference type="Pfam" id="PF00672">
    <property type="entry name" value="HAMP"/>
    <property type="match status" value="1"/>
</dbReference>
<sequence>MLKFITRLSKEKKHKSQNNMKAPKPKKVKRKFVGWKNLRLGQKYGAAFTLTLFLFSISAIIIFLQLSSVQEKMTEVEKSADNSIAITEMASVFQQLGSEISIYIANSNIKHVTSFQELTTQFSTLEQEIRPQLVNENHVIMFNKVVANQRELIQLFAEDVMPAVKAQKALDSMKASNEANEIISNTVIMLTDLRGQLKMDSEKAVESVGASVASTILILVASILVSGILGTISILVIGRMLKKQFTKLIKTSEEIARGNLNVDSINSTSKDEIGMLGQSIDTMRESLQAMIQEILSVSSHVTDKSTELTSTSSEVRAASQQVASTMQELSTGAEEQAHSSSLLAQMMEEYVTKIRTANESGTRVHKSSLAVLELTERGNEAMNLSTSQMSKINELMKASVSKVKGLDEQTKQISTLVQVIREIAEQTNLLALNAAIEAARAGEHGRGFAVVADEVRKLAEQVAHSVKDIREIVSSIQNESNEVANSLQAGYKQVEQGTLQIEDTGHTFKEINLAVKTISGDIHDISNNLATISDSTVKMNQSIETIASVSEQAAAGIEQTSASVQETNGSMELIAGSAETLSDLADQLNSMISKFKL</sequence>
<evidence type="ECO:0000256" key="7">
    <source>
        <dbReference type="SAM" id="MobiDB-lite"/>
    </source>
</evidence>
<gene>
    <name evidence="11" type="ORF">IMZ08_15745</name>
</gene>
<organism evidence="11 12">
    <name type="scientific">Litchfieldia luteola</name>
    <dbReference type="NCBI Taxonomy" id="682179"/>
    <lineage>
        <taxon>Bacteria</taxon>
        <taxon>Bacillati</taxon>
        <taxon>Bacillota</taxon>
        <taxon>Bacilli</taxon>
        <taxon>Bacillales</taxon>
        <taxon>Bacillaceae</taxon>
        <taxon>Litchfieldia</taxon>
    </lineage>
</organism>
<dbReference type="SUPFAM" id="SSF58104">
    <property type="entry name" value="Methyl-accepting chemotaxis protein (MCP) signaling domain"/>
    <property type="match status" value="1"/>
</dbReference>
<evidence type="ECO:0000259" key="10">
    <source>
        <dbReference type="PROSITE" id="PS50885"/>
    </source>
</evidence>
<dbReference type="InterPro" id="IPR003660">
    <property type="entry name" value="HAMP_dom"/>
</dbReference>
<dbReference type="InterPro" id="IPR004089">
    <property type="entry name" value="MCPsignal_dom"/>
</dbReference>
<dbReference type="PANTHER" id="PTHR32089">
    <property type="entry name" value="METHYL-ACCEPTING CHEMOTAXIS PROTEIN MCPB"/>
    <property type="match status" value="1"/>
</dbReference>
<proteinExistence type="inferred from homology"/>
<feature type="region of interest" description="Disordered" evidence="7">
    <location>
        <begin position="7"/>
        <end position="27"/>
    </location>
</feature>
<dbReference type="Gene3D" id="1.10.287.950">
    <property type="entry name" value="Methyl-accepting chemotaxis protein"/>
    <property type="match status" value="1"/>
</dbReference>
<feature type="domain" description="HAMP" evidence="10">
    <location>
        <begin position="239"/>
        <end position="292"/>
    </location>
</feature>
<accession>A0ABR9QM37</accession>
<evidence type="ECO:0000256" key="2">
    <source>
        <dbReference type="ARBA" id="ARBA00022475"/>
    </source>
</evidence>
<evidence type="ECO:0000256" key="6">
    <source>
        <dbReference type="PROSITE-ProRule" id="PRU00284"/>
    </source>
</evidence>
<evidence type="ECO:0000256" key="8">
    <source>
        <dbReference type="SAM" id="Phobius"/>
    </source>
</evidence>
<comment type="similarity">
    <text evidence="5">Belongs to the methyl-accepting chemotaxis (MCP) protein family.</text>
</comment>
<evidence type="ECO:0000259" key="9">
    <source>
        <dbReference type="PROSITE" id="PS50111"/>
    </source>
</evidence>
<protein>
    <submittedName>
        <fullName evidence="11">Methyl-accepting chemotaxis protein</fullName>
    </submittedName>
</protein>
<keyword evidence="2" id="KW-1003">Cell membrane</keyword>
<dbReference type="RefSeq" id="WP_193538186.1">
    <property type="nucleotide sequence ID" value="NZ_JADCLJ010000022.1"/>
</dbReference>
<dbReference type="PROSITE" id="PS50111">
    <property type="entry name" value="CHEMOTAXIS_TRANSDUC_2"/>
    <property type="match status" value="1"/>
</dbReference>
<dbReference type="SMART" id="SM00283">
    <property type="entry name" value="MA"/>
    <property type="match status" value="1"/>
</dbReference>
<keyword evidence="12" id="KW-1185">Reference proteome</keyword>
<dbReference type="SMART" id="SM00304">
    <property type="entry name" value="HAMP"/>
    <property type="match status" value="2"/>
</dbReference>
<dbReference type="CDD" id="cd06225">
    <property type="entry name" value="HAMP"/>
    <property type="match status" value="1"/>
</dbReference>